<gene>
    <name evidence="9" type="primary">LOC106459476</name>
</gene>
<evidence type="ECO:0000256" key="1">
    <source>
        <dbReference type="ARBA" id="ARBA00004167"/>
    </source>
</evidence>
<dbReference type="Proteomes" id="UP000694941">
    <property type="component" value="Unplaced"/>
</dbReference>
<feature type="transmembrane region" description="Helical" evidence="6">
    <location>
        <begin position="678"/>
        <end position="699"/>
    </location>
</feature>
<evidence type="ECO:0000256" key="5">
    <source>
        <dbReference type="SAM" id="MobiDB-lite"/>
    </source>
</evidence>
<feature type="domain" description="VASt" evidence="7">
    <location>
        <begin position="448"/>
        <end position="619"/>
    </location>
</feature>
<dbReference type="InterPro" id="IPR051482">
    <property type="entry name" value="Cholesterol_transport"/>
</dbReference>
<accession>A0ABM1SDY6</accession>
<evidence type="ECO:0000256" key="2">
    <source>
        <dbReference type="ARBA" id="ARBA00022692"/>
    </source>
</evidence>
<dbReference type="Gene3D" id="2.30.29.30">
    <property type="entry name" value="Pleckstrin-homology domain (PH domain)/Phosphotyrosine-binding domain (PTB)"/>
    <property type="match status" value="1"/>
</dbReference>
<dbReference type="RefSeq" id="XP_022241841.1">
    <property type="nucleotide sequence ID" value="XM_022386133.1"/>
</dbReference>
<dbReference type="InterPro" id="IPR011993">
    <property type="entry name" value="PH-like_dom_sf"/>
</dbReference>
<dbReference type="GeneID" id="106459476"/>
<keyword evidence="8" id="KW-1185">Reference proteome</keyword>
<dbReference type="Pfam" id="PF16016">
    <property type="entry name" value="VASt"/>
    <property type="match status" value="1"/>
</dbReference>
<evidence type="ECO:0000313" key="9">
    <source>
        <dbReference type="RefSeq" id="XP_022241841.1"/>
    </source>
</evidence>
<dbReference type="PANTHER" id="PTHR23319">
    <property type="entry name" value="GRAM DOMAIN CONTAINING 1B, ISOFORM E"/>
    <property type="match status" value="1"/>
</dbReference>
<dbReference type="InterPro" id="IPR004182">
    <property type="entry name" value="GRAM"/>
</dbReference>
<evidence type="ECO:0000256" key="3">
    <source>
        <dbReference type="ARBA" id="ARBA00022989"/>
    </source>
</evidence>
<comment type="subcellular location">
    <subcellularLocation>
        <location evidence="1">Membrane</location>
        <topology evidence="1">Single-pass membrane protein</topology>
    </subcellularLocation>
</comment>
<proteinExistence type="predicted"/>
<evidence type="ECO:0000256" key="6">
    <source>
        <dbReference type="SAM" id="Phobius"/>
    </source>
</evidence>
<dbReference type="SMART" id="SM00568">
    <property type="entry name" value="GRAM"/>
    <property type="match status" value="1"/>
</dbReference>
<dbReference type="Pfam" id="PF02893">
    <property type="entry name" value="GRAM"/>
    <property type="match status" value="1"/>
</dbReference>
<feature type="compositionally biased region" description="Polar residues" evidence="5">
    <location>
        <begin position="66"/>
        <end position="93"/>
    </location>
</feature>
<dbReference type="PANTHER" id="PTHR23319:SF4">
    <property type="entry name" value="GRAM DOMAIN CONTAINING 1B, ISOFORM E"/>
    <property type="match status" value="1"/>
</dbReference>
<reference evidence="9" key="1">
    <citation type="submission" date="2025-08" db="UniProtKB">
        <authorList>
            <consortium name="RefSeq"/>
        </authorList>
    </citation>
    <scope>IDENTIFICATION</scope>
    <source>
        <tissue evidence="9">Muscle</tissue>
    </source>
</reference>
<organism evidence="8 9">
    <name type="scientific">Limulus polyphemus</name>
    <name type="common">Atlantic horseshoe crab</name>
    <dbReference type="NCBI Taxonomy" id="6850"/>
    <lineage>
        <taxon>Eukaryota</taxon>
        <taxon>Metazoa</taxon>
        <taxon>Ecdysozoa</taxon>
        <taxon>Arthropoda</taxon>
        <taxon>Chelicerata</taxon>
        <taxon>Merostomata</taxon>
        <taxon>Xiphosura</taxon>
        <taxon>Limulidae</taxon>
        <taxon>Limulus</taxon>
    </lineage>
</organism>
<dbReference type="InterPro" id="IPR031968">
    <property type="entry name" value="VASt"/>
</dbReference>
<keyword evidence="3 6" id="KW-1133">Transmembrane helix</keyword>
<sequence>MSSISAKNFSEDMELTAVSVSGEIEEDVLSGACGNSNRPVPMRLQRHWKQTEEYYSEFETSSCYSQTQLQSTRSSPDVRSYSPTLTHSEQVHSSSRETSVDKVLTNSSGRCVTSPTAVPSGGSSADNTNWQDSVSRSSESGKSVDWTVLYKQSEIQNREVAKSDRSSKGSDKKKKSSSWYNVLNPTYKSRSDDFKRLFRDLPESERLIVDYSCALQKDILVHGRLYVSENYFCFYANIFRWETFLLIQCRDITSMTKEKTARVIPNAVQICTDNEKHFFTSFAARDKAYLMLFRIWQNALLETPMSSQELWQWVHHSYGDVLGLTSDDEDYVPPLSQDDERKTDSSRVCAEVDETLKEDGCISEKYETASATTHDFEEFSVAVTTETLERSEVCDSLEVETVEGLQQVQNIIPAGKLHSSQFPTDFSDTTESGLDDIGEIPCMCSNHDGKEMMNCIIPLPIDQVFTLVFTGSKFFHDLLTSRKTFNIMESPWQLCGESGHKMRQVTYTLTLNHSMAKTAQTTETQRLLKHSKPGQLYVIVCDVVNTGIPYSDTFSVKSHYCLTKVTNGQCRLRVCGSVYYKKSVWGLVKSLIEKSAVQGLQDFCADLEAALNKEADLMKQQSTKKPRRRKRTKLVEFSKVDSHNRLSRSLHTQTTGRKLSVPYLSGVESESFGYSSDFIIKVILATLFVLLLLNILLFYKLWSLEDETLDIEQANHRVFDVPLESLEELSQDDWIKLLKNHEALHQIETERWKDVLTEVIKVTKIMETSLTDLKSSIELYSSVSLLNTASFTNLKESPSTSHGFKKDVLTSRNSDENLMLHSFDKDTSSYILEKTERMEKVPQTVSREHQLEYEKSVK</sequence>
<evidence type="ECO:0000256" key="4">
    <source>
        <dbReference type="ARBA" id="ARBA00023136"/>
    </source>
</evidence>
<protein>
    <submittedName>
        <fullName evidence="9">GRAM domain-containing protein 1B-like</fullName>
    </submittedName>
</protein>
<feature type="compositionally biased region" description="Polar residues" evidence="5">
    <location>
        <begin position="104"/>
        <end position="132"/>
    </location>
</feature>
<name>A0ABM1SDY6_LIMPO</name>
<dbReference type="CDD" id="cd13220">
    <property type="entry name" value="PH-GRAM_GRAMDC"/>
    <property type="match status" value="1"/>
</dbReference>
<keyword evidence="2 6" id="KW-0812">Transmembrane</keyword>
<feature type="region of interest" description="Disordered" evidence="5">
    <location>
        <begin position="65"/>
        <end position="138"/>
    </location>
</feature>
<keyword evidence="4 6" id="KW-0472">Membrane</keyword>
<evidence type="ECO:0000313" key="8">
    <source>
        <dbReference type="Proteomes" id="UP000694941"/>
    </source>
</evidence>
<evidence type="ECO:0000259" key="7">
    <source>
        <dbReference type="PROSITE" id="PS51778"/>
    </source>
</evidence>
<dbReference type="PROSITE" id="PS51778">
    <property type="entry name" value="VAST"/>
    <property type="match status" value="1"/>
</dbReference>